<reference evidence="2" key="1">
    <citation type="submission" date="2019-08" db="EMBL/GenBank/DDBJ databases">
        <title>Reference gene set and small RNA set construction with multiple tissues from Davidia involucrata Baill.</title>
        <authorList>
            <person name="Yang H."/>
            <person name="Zhou C."/>
            <person name="Li G."/>
            <person name="Wang J."/>
            <person name="Gao P."/>
            <person name="Wang M."/>
            <person name="Wang R."/>
            <person name="Zhao Y."/>
        </authorList>
    </citation>
    <scope>NUCLEOTIDE SEQUENCE</scope>
    <source>
        <tissue evidence="2">Mixed with DoveR01_LX</tissue>
    </source>
</reference>
<organism evidence="2">
    <name type="scientific">Davidia involucrata</name>
    <name type="common">Dove tree</name>
    <dbReference type="NCBI Taxonomy" id="16924"/>
    <lineage>
        <taxon>Eukaryota</taxon>
        <taxon>Viridiplantae</taxon>
        <taxon>Streptophyta</taxon>
        <taxon>Embryophyta</taxon>
        <taxon>Tracheophyta</taxon>
        <taxon>Spermatophyta</taxon>
        <taxon>Magnoliopsida</taxon>
        <taxon>eudicotyledons</taxon>
        <taxon>Gunneridae</taxon>
        <taxon>Pentapetalae</taxon>
        <taxon>asterids</taxon>
        <taxon>Cornales</taxon>
        <taxon>Nyssaceae</taxon>
        <taxon>Davidia</taxon>
    </lineage>
</organism>
<dbReference type="EMBL" id="GHES01036738">
    <property type="protein sequence ID" value="MPA67297.1"/>
    <property type="molecule type" value="Transcribed_RNA"/>
</dbReference>
<sequence>MKMVIHLSWLLPRKAMLMAANCCCKEVLIVGLSMVGKSNKSKVAEGVIFDHLARTHVLLGEELCNRTQEGRSSPHVKVVRMLKSGLLTWGKSRRLWQGQVQDFLRIGRKVLGIKTG</sequence>
<gene>
    <name evidence="2" type="ORF">Din_036738</name>
</gene>
<proteinExistence type="predicted"/>
<evidence type="ECO:0000256" key="1">
    <source>
        <dbReference type="SAM" id="SignalP"/>
    </source>
</evidence>
<feature type="signal peptide" evidence="1">
    <location>
        <begin position="1"/>
        <end position="19"/>
    </location>
</feature>
<keyword evidence="1" id="KW-0732">Signal</keyword>
<name>A0A5B7BEI8_DAVIN</name>
<evidence type="ECO:0000313" key="2">
    <source>
        <dbReference type="EMBL" id="MPA67297.1"/>
    </source>
</evidence>
<feature type="chain" id="PRO_5022717791" evidence="1">
    <location>
        <begin position="20"/>
        <end position="116"/>
    </location>
</feature>
<dbReference type="AlphaFoldDB" id="A0A5B7BEI8"/>
<accession>A0A5B7BEI8</accession>
<protein>
    <submittedName>
        <fullName evidence="2">Putative ankyrin-2-like isoform X2</fullName>
    </submittedName>
</protein>